<dbReference type="Proteomes" id="UP000593567">
    <property type="component" value="Unassembled WGS sequence"/>
</dbReference>
<dbReference type="OrthoDB" id="5984008at2759"/>
<protein>
    <submittedName>
        <fullName evidence="1">Uncharacterized protein</fullName>
    </submittedName>
</protein>
<keyword evidence="2" id="KW-1185">Reference proteome</keyword>
<gene>
    <name evidence="1" type="ORF">EB796_002140</name>
</gene>
<proteinExistence type="predicted"/>
<dbReference type="AlphaFoldDB" id="A0A7J7KN16"/>
<comment type="caution">
    <text evidence="1">The sequence shown here is derived from an EMBL/GenBank/DDBJ whole genome shotgun (WGS) entry which is preliminary data.</text>
</comment>
<sequence length="221" mass="25333">MVRKPNFYDASNACVPPTVTQLQLWLKINTNDSFTSNYKVFMQDHYDKICGIAKTSSTETRVYVFLGDHDPMVQFVRCLAKHANISEYAIIHIREFADKFEYTSDTALRRLTNTWIESVQNTTSNALDYSFRQLITLMHRKSQHDSAYLEFESRVRDHMTQPPFNIIALPGQFNDSIDAHGDAEGAYSAVAIVKESNSNYGWALKQVGTFRNLEDSNEQLV</sequence>
<name>A0A7J7KN16_BUGNE</name>
<dbReference type="Gene3D" id="3.40.50.2300">
    <property type="match status" value="1"/>
</dbReference>
<accession>A0A7J7KN16</accession>
<evidence type="ECO:0000313" key="2">
    <source>
        <dbReference type="Proteomes" id="UP000593567"/>
    </source>
</evidence>
<dbReference type="EMBL" id="VXIV02000239">
    <property type="protein sequence ID" value="KAF6039554.1"/>
    <property type="molecule type" value="Genomic_DNA"/>
</dbReference>
<evidence type="ECO:0000313" key="1">
    <source>
        <dbReference type="EMBL" id="KAF6039554.1"/>
    </source>
</evidence>
<organism evidence="1 2">
    <name type="scientific">Bugula neritina</name>
    <name type="common">Brown bryozoan</name>
    <name type="synonym">Sertularia neritina</name>
    <dbReference type="NCBI Taxonomy" id="10212"/>
    <lineage>
        <taxon>Eukaryota</taxon>
        <taxon>Metazoa</taxon>
        <taxon>Spiralia</taxon>
        <taxon>Lophotrochozoa</taxon>
        <taxon>Bryozoa</taxon>
        <taxon>Gymnolaemata</taxon>
        <taxon>Cheilostomatida</taxon>
        <taxon>Flustrina</taxon>
        <taxon>Buguloidea</taxon>
        <taxon>Bugulidae</taxon>
        <taxon>Bugula</taxon>
    </lineage>
</organism>
<reference evidence="1" key="1">
    <citation type="submission" date="2020-06" db="EMBL/GenBank/DDBJ databases">
        <title>Draft genome of Bugula neritina, a colonial animal packing powerful symbionts and potential medicines.</title>
        <authorList>
            <person name="Rayko M."/>
        </authorList>
    </citation>
    <scope>NUCLEOTIDE SEQUENCE [LARGE SCALE GENOMIC DNA]</scope>
    <source>
        <strain evidence="1">Kwan_BN1</strain>
    </source>
</reference>